<dbReference type="Pfam" id="PF01357">
    <property type="entry name" value="Expansin_C"/>
    <property type="match status" value="1"/>
</dbReference>
<dbReference type="EMBL" id="JARBHA010000009">
    <property type="protein sequence ID" value="KAJ9693132.1"/>
    <property type="molecule type" value="Genomic_DNA"/>
</dbReference>
<dbReference type="GO" id="GO:0016020">
    <property type="term" value="C:membrane"/>
    <property type="evidence" value="ECO:0007669"/>
    <property type="project" value="UniProtKB-SubCell"/>
</dbReference>
<evidence type="ECO:0000256" key="1">
    <source>
        <dbReference type="RuleBase" id="RU365023"/>
    </source>
</evidence>
<feature type="domain" description="Expansin-like CBD" evidence="2">
    <location>
        <begin position="54"/>
        <end position="117"/>
    </location>
</feature>
<comment type="function">
    <text evidence="1">Causes loosening and extension of plant cell walls by disrupting non-covalent bonding between cellulose microfibrils and matrix glucans. No enzymatic activity has been found.</text>
</comment>
<dbReference type="InterPro" id="IPR036749">
    <property type="entry name" value="Expansin_CBD_sf"/>
</dbReference>
<keyword evidence="1" id="KW-0134">Cell wall</keyword>
<comment type="similarity">
    <text evidence="1">Belongs to the expansin family. Expansin A subfamily.</text>
</comment>
<dbReference type="AlphaFoldDB" id="A0AA38ZQX3"/>
<sequence>MVASATLLVPTSTLPCLCSSRSPSTALTLSQSHSVGCHAKSKEESDSQSTAYVTSTLVLIINVAGAVDIVRARVKGSKTGWMSLSHNWGQNSQSNAVLVGQSLSFRVTGSDCGTSAS</sequence>
<comment type="subcellular location">
    <subcellularLocation>
        <location evidence="1">Secreted</location>
        <location evidence="1">Cell wall</location>
    </subcellularLocation>
    <subcellularLocation>
        <location evidence="1">Membrane</location>
        <topology evidence="1">Peripheral membrane protein</topology>
    </subcellularLocation>
</comment>
<evidence type="ECO:0000259" key="2">
    <source>
        <dbReference type="PROSITE" id="PS50843"/>
    </source>
</evidence>
<dbReference type="PRINTS" id="PR01226">
    <property type="entry name" value="EXPANSIN"/>
</dbReference>
<dbReference type="Gene3D" id="2.60.40.760">
    <property type="entry name" value="Expansin, cellulose-binding-like domain"/>
    <property type="match status" value="1"/>
</dbReference>
<dbReference type="InterPro" id="IPR007117">
    <property type="entry name" value="Expansin_CBD"/>
</dbReference>
<dbReference type="InterPro" id="IPR002963">
    <property type="entry name" value="Expansin"/>
</dbReference>
<evidence type="ECO:0000313" key="3">
    <source>
        <dbReference type="EMBL" id="KAJ9693132.1"/>
    </source>
</evidence>
<evidence type="ECO:0000313" key="4">
    <source>
        <dbReference type="Proteomes" id="UP001168098"/>
    </source>
</evidence>
<accession>A0AA38ZQX3</accession>
<keyword evidence="4" id="KW-1185">Reference proteome</keyword>
<comment type="caution">
    <text evidence="3">The sequence shown here is derived from an EMBL/GenBank/DDBJ whole genome shotgun (WGS) entry which is preliminary data.</text>
</comment>
<keyword evidence="1" id="KW-0964">Secreted</keyword>
<keyword evidence="1" id="KW-0961">Cell wall biogenesis/degradation</keyword>
<gene>
    <name evidence="3" type="ORF">PVL29_012043</name>
</gene>
<dbReference type="PROSITE" id="PS50843">
    <property type="entry name" value="EXPANSIN_CBD"/>
    <property type="match status" value="1"/>
</dbReference>
<protein>
    <recommendedName>
        <fullName evidence="1">Expansin</fullName>
    </recommendedName>
</protein>
<dbReference type="Proteomes" id="UP001168098">
    <property type="component" value="Unassembled WGS sequence"/>
</dbReference>
<reference evidence="3 4" key="1">
    <citation type="journal article" date="2023" name="BMC Biotechnol.">
        <title>Vitis rotundifolia cv Carlos genome sequencing.</title>
        <authorList>
            <person name="Huff M."/>
            <person name="Hulse-Kemp A."/>
            <person name="Scheffler B."/>
            <person name="Youngblood R."/>
            <person name="Simpson S."/>
            <person name="Babiker E."/>
            <person name="Staton M."/>
        </authorList>
    </citation>
    <scope>NUCLEOTIDE SEQUENCE [LARGE SCALE GENOMIC DNA]</scope>
    <source>
        <tissue evidence="3">Leaf</tissue>
    </source>
</reference>
<dbReference type="PANTHER" id="PTHR31867">
    <property type="entry name" value="EXPANSIN-A15"/>
    <property type="match status" value="1"/>
</dbReference>
<organism evidence="3 4">
    <name type="scientific">Vitis rotundifolia</name>
    <name type="common">Muscadine grape</name>
    <dbReference type="NCBI Taxonomy" id="103349"/>
    <lineage>
        <taxon>Eukaryota</taxon>
        <taxon>Viridiplantae</taxon>
        <taxon>Streptophyta</taxon>
        <taxon>Embryophyta</taxon>
        <taxon>Tracheophyta</taxon>
        <taxon>Spermatophyta</taxon>
        <taxon>Magnoliopsida</taxon>
        <taxon>eudicotyledons</taxon>
        <taxon>Gunneridae</taxon>
        <taxon>Pentapetalae</taxon>
        <taxon>rosids</taxon>
        <taxon>Vitales</taxon>
        <taxon>Vitaceae</taxon>
        <taxon>Viteae</taxon>
        <taxon>Vitis</taxon>
    </lineage>
</organism>
<proteinExistence type="inferred from homology"/>
<name>A0AA38ZQX3_VITRO</name>
<dbReference type="GO" id="GO:0009664">
    <property type="term" value="P:plant-type cell wall organization"/>
    <property type="evidence" value="ECO:0007669"/>
    <property type="project" value="InterPro"/>
</dbReference>
<dbReference type="SUPFAM" id="SSF49590">
    <property type="entry name" value="PHL pollen allergen"/>
    <property type="match status" value="1"/>
</dbReference>